<proteinExistence type="inferred from homology"/>
<protein>
    <submittedName>
        <fullName evidence="4">Homoserine O-acetyltransferase</fullName>
    </submittedName>
</protein>
<reference evidence="4 5" key="1">
    <citation type="journal article" date="2016" name="Mol. Biol. Evol.">
        <title>Comparative Genomics of Early-Diverging Mushroom-Forming Fungi Provides Insights into the Origins of Lignocellulose Decay Capabilities.</title>
        <authorList>
            <person name="Nagy L.G."/>
            <person name="Riley R."/>
            <person name="Tritt A."/>
            <person name="Adam C."/>
            <person name="Daum C."/>
            <person name="Floudas D."/>
            <person name="Sun H."/>
            <person name="Yadav J.S."/>
            <person name="Pangilinan J."/>
            <person name="Larsson K.H."/>
            <person name="Matsuura K."/>
            <person name="Barry K."/>
            <person name="Labutti K."/>
            <person name="Kuo R."/>
            <person name="Ohm R.A."/>
            <person name="Bhattacharya S.S."/>
            <person name="Shirouzu T."/>
            <person name="Yoshinaga Y."/>
            <person name="Martin F.M."/>
            <person name="Grigoriev I.V."/>
            <person name="Hibbett D.S."/>
        </authorList>
    </citation>
    <scope>NUCLEOTIDE SEQUENCE [LARGE SCALE GENOMIC DNA]</scope>
    <source>
        <strain evidence="4 5">HHB14362 ss-1</strain>
    </source>
</reference>
<keyword evidence="4" id="KW-0808">Transferase</keyword>
<dbReference type="AlphaFoldDB" id="A0A165V178"/>
<dbReference type="Pfam" id="PF00561">
    <property type="entry name" value="Abhydrolase_1"/>
    <property type="match status" value="1"/>
</dbReference>
<accession>A0A165V178</accession>
<dbReference type="InParanoid" id="A0A165V178"/>
<dbReference type="OrthoDB" id="9972683at2759"/>
<sequence>MSGQPATHYYYHGRFKVAGGILPNAVTAYRTYGDSKNPCIVFPTCYGAKLDSQAYMVGTDKVLNPDKYYIVTFALFCNGESSSPSNTPFPYNGPYFPAISYEDNARAQYAVLTKKLGINHIYCVFGFSMGAQMSYHWPVMYPDYLDKYVVACGSARTSPHNIAFLEGPKAAMKASKDFENGHYKIIPQHGIRAFGRVYCPWAYGQTWFRNHGYLFDGLYSCLEDFMRERWEANYLNFWDANDMLALLNTWQTADVSKVKDGGDLEKCLGAVKAKGLIMPCKTDLYFTPEDSEIEVSYLKDTAKLVIIDSVWGHVAGGSSSPKDLEFVQAQVKTFLEDK</sequence>
<dbReference type="InterPro" id="IPR029058">
    <property type="entry name" value="AB_hydrolase_fold"/>
</dbReference>
<name>A0A165V178_9AGAM</name>
<dbReference type="PANTHER" id="PTHR32268">
    <property type="entry name" value="HOMOSERINE O-ACETYLTRANSFERASE"/>
    <property type="match status" value="1"/>
</dbReference>
<dbReference type="GO" id="GO:0016747">
    <property type="term" value="F:acyltransferase activity, transferring groups other than amino-acyl groups"/>
    <property type="evidence" value="ECO:0007669"/>
    <property type="project" value="InterPro"/>
</dbReference>
<dbReference type="EMBL" id="KV425555">
    <property type="protein sequence ID" value="KZT29000.1"/>
    <property type="molecule type" value="Genomic_DNA"/>
</dbReference>
<comment type="similarity">
    <text evidence="1">Belongs to the AB hydrolase superfamily. MetX family.</text>
</comment>
<feature type="active site" evidence="2">
    <location>
        <position position="283"/>
    </location>
</feature>
<feature type="active site" evidence="2">
    <location>
        <position position="313"/>
    </location>
</feature>
<evidence type="ECO:0000256" key="2">
    <source>
        <dbReference type="PIRSR" id="PIRSR000443-1"/>
    </source>
</evidence>
<keyword evidence="5" id="KW-1185">Reference proteome</keyword>
<gene>
    <name evidence="4" type="ORF">NEOLEDRAFT_1128503</name>
</gene>
<feature type="domain" description="AB hydrolase-1" evidence="3">
    <location>
        <begin position="40"/>
        <end position="160"/>
    </location>
</feature>
<dbReference type="PIRSF" id="PIRSF000443">
    <property type="entry name" value="Homoser_Ac_trans"/>
    <property type="match status" value="1"/>
</dbReference>
<feature type="active site" description="Nucleophile" evidence="2">
    <location>
        <position position="128"/>
    </location>
</feature>
<dbReference type="PANTHER" id="PTHR32268:SF15">
    <property type="entry name" value="HOMOSERINE ACETYLTRANSFERASE FAMILY PROTEIN (AFU_ORTHOLOGUE AFUA_1G15350)"/>
    <property type="match status" value="1"/>
</dbReference>
<dbReference type="InterPro" id="IPR000073">
    <property type="entry name" value="AB_hydrolase_1"/>
</dbReference>
<evidence type="ECO:0000259" key="3">
    <source>
        <dbReference type="Pfam" id="PF00561"/>
    </source>
</evidence>
<organism evidence="4 5">
    <name type="scientific">Neolentinus lepideus HHB14362 ss-1</name>
    <dbReference type="NCBI Taxonomy" id="1314782"/>
    <lineage>
        <taxon>Eukaryota</taxon>
        <taxon>Fungi</taxon>
        <taxon>Dikarya</taxon>
        <taxon>Basidiomycota</taxon>
        <taxon>Agaricomycotina</taxon>
        <taxon>Agaricomycetes</taxon>
        <taxon>Gloeophyllales</taxon>
        <taxon>Gloeophyllaceae</taxon>
        <taxon>Neolentinus</taxon>
    </lineage>
</organism>
<dbReference type="SUPFAM" id="SSF53474">
    <property type="entry name" value="alpha/beta-Hydrolases"/>
    <property type="match status" value="1"/>
</dbReference>
<dbReference type="STRING" id="1314782.A0A165V178"/>
<evidence type="ECO:0000313" key="4">
    <source>
        <dbReference type="EMBL" id="KZT29000.1"/>
    </source>
</evidence>
<dbReference type="Gene3D" id="3.40.50.1820">
    <property type="entry name" value="alpha/beta hydrolase"/>
    <property type="match status" value="1"/>
</dbReference>
<evidence type="ECO:0000313" key="5">
    <source>
        <dbReference type="Proteomes" id="UP000076761"/>
    </source>
</evidence>
<dbReference type="Proteomes" id="UP000076761">
    <property type="component" value="Unassembled WGS sequence"/>
</dbReference>
<dbReference type="InterPro" id="IPR008220">
    <property type="entry name" value="HAT_MetX-like"/>
</dbReference>
<evidence type="ECO:0000256" key="1">
    <source>
        <dbReference type="ARBA" id="ARBA00006886"/>
    </source>
</evidence>